<proteinExistence type="predicted"/>
<dbReference type="GO" id="GO:0000155">
    <property type="term" value="F:phosphorelay sensor kinase activity"/>
    <property type="evidence" value="ECO:0007669"/>
    <property type="project" value="InterPro"/>
</dbReference>
<dbReference type="SMART" id="SM00388">
    <property type="entry name" value="HisKA"/>
    <property type="match status" value="1"/>
</dbReference>
<evidence type="ECO:0000256" key="7">
    <source>
        <dbReference type="ARBA" id="ARBA00023012"/>
    </source>
</evidence>
<dbReference type="InterPro" id="IPR003594">
    <property type="entry name" value="HATPase_dom"/>
</dbReference>
<dbReference type="PANTHER" id="PTHR45453">
    <property type="entry name" value="PHOSPHATE REGULON SENSOR PROTEIN PHOR"/>
    <property type="match status" value="1"/>
</dbReference>
<dbReference type="SUPFAM" id="SSF47384">
    <property type="entry name" value="Homodimeric domain of signal transducing histidine kinase"/>
    <property type="match status" value="1"/>
</dbReference>
<protein>
    <recommendedName>
        <fullName evidence="3">histidine kinase</fullName>
        <ecNumber evidence="3">2.7.13.3</ecNumber>
    </recommendedName>
</protein>
<gene>
    <name evidence="8" type="ORF">FC794_10665</name>
</gene>
<dbReference type="Pfam" id="PF02518">
    <property type="entry name" value="HATPase_c"/>
    <property type="match status" value="1"/>
</dbReference>
<comment type="caution">
    <text evidence="8">The sequence shown here is derived from an EMBL/GenBank/DDBJ whole genome shotgun (WGS) entry which is preliminary data.</text>
</comment>
<evidence type="ECO:0000256" key="4">
    <source>
        <dbReference type="ARBA" id="ARBA00022553"/>
    </source>
</evidence>
<evidence type="ECO:0000256" key="2">
    <source>
        <dbReference type="ARBA" id="ARBA00004370"/>
    </source>
</evidence>
<dbReference type="EMBL" id="SWOY01000003">
    <property type="protein sequence ID" value="NFG17248.1"/>
    <property type="molecule type" value="Genomic_DNA"/>
</dbReference>
<keyword evidence="5" id="KW-0808">Transferase</keyword>
<dbReference type="GO" id="GO:0004721">
    <property type="term" value="F:phosphoprotein phosphatase activity"/>
    <property type="evidence" value="ECO:0007669"/>
    <property type="project" value="TreeGrafter"/>
</dbReference>
<keyword evidence="6 8" id="KW-0418">Kinase</keyword>
<evidence type="ECO:0000256" key="6">
    <source>
        <dbReference type="ARBA" id="ARBA00022777"/>
    </source>
</evidence>
<dbReference type="GO" id="GO:0016036">
    <property type="term" value="P:cellular response to phosphate starvation"/>
    <property type="evidence" value="ECO:0007669"/>
    <property type="project" value="TreeGrafter"/>
</dbReference>
<dbReference type="CDD" id="cd00075">
    <property type="entry name" value="HATPase"/>
    <property type="match status" value="1"/>
</dbReference>
<dbReference type="RefSeq" id="WP_012704504.1">
    <property type="nucleotide sequence ID" value="NZ_CP013246.1"/>
</dbReference>
<name>A0A6B3WSE4_CLOBO</name>
<dbReference type="InterPro" id="IPR036890">
    <property type="entry name" value="HATPase_C_sf"/>
</dbReference>
<evidence type="ECO:0000256" key="3">
    <source>
        <dbReference type="ARBA" id="ARBA00012438"/>
    </source>
</evidence>
<sequence>MKSKKLSIKYICLLIFIGAFLTSTIFIIPVYMITKNKIIILCTSMFVLCICIWFVIFMLLIRKKLLLFISNISCSLDKMMNGNSNIYVNLEEETLLSKVNYKMKRLSEIMKENNSRVSREKADLEKLVSDISHQVKTPIANLKMINATLLQGNVSEKEQIDFLRSMDGQLDKLDFLMQSMIKTSRLETGIITLEKKNYSIYETIAAVMGAILFKAEKKKIQITVNCDANLFALHDRKWTTEALFNIVDNAVKYTPVGGEIHINCSKLEMYTRIDIIDNGRGIKESHQAEIFKRFYREKDVHDLPGIGIGLYLAREIITMEDGYIKVISKEGEGSTFSVFLLNS</sequence>
<dbReference type="CDD" id="cd00082">
    <property type="entry name" value="HisKA"/>
    <property type="match status" value="1"/>
</dbReference>
<dbReference type="SUPFAM" id="SSF55874">
    <property type="entry name" value="ATPase domain of HSP90 chaperone/DNA topoisomerase II/histidine kinase"/>
    <property type="match status" value="1"/>
</dbReference>
<dbReference type="InterPro" id="IPR050351">
    <property type="entry name" value="BphY/WalK/GraS-like"/>
</dbReference>
<dbReference type="InterPro" id="IPR005467">
    <property type="entry name" value="His_kinase_dom"/>
</dbReference>
<dbReference type="Gene3D" id="1.10.287.130">
    <property type="match status" value="1"/>
</dbReference>
<dbReference type="AlphaFoldDB" id="A0A6B3WSE4"/>
<dbReference type="PANTHER" id="PTHR45453:SF1">
    <property type="entry name" value="PHOSPHATE REGULON SENSOR PROTEIN PHOR"/>
    <property type="match status" value="1"/>
</dbReference>
<dbReference type="PRINTS" id="PR00344">
    <property type="entry name" value="BCTRLSENSOR"/>
</dbReference>
<evidence type="ECO:0000313" key="8">
    <source>
        <dbReference type="EMBL" id="NFG17248.1"/>
    </source>
</evidence>
<accession>A0A6B3WSE4</accession>
<dbReference type="InterPro" id="IPR003661">
    <property type="entry name" value="HisK_dim/P_dom"/>
</dbReference>
<comment type="catalytic activity">
    <reaction evidence="1">
        <text>ATP + protein L-histidine = ADP + protein N-phospho-L-histidine.</text>
        <dbReference type="EC" id="2.7.13.3"/>
    </reaction>
</comment>
<dbReference type="SMART" id="SM00387">
    <property type="entry name" value="HATPase_c"/>
    <property type="match status" value="1"/>
</dbReference>
<dbReference type="Pfam" id="PF00512">
    <property type="entry name" value="HisKA"/>
    <property type="match status" value="1"/>
</dbReference>
<reference evidence="8 9" key="1">
    <citation type="submission" date="2019-04" db="EMBL/GenBank/DDBJ databases">
        <title>Genome sequencing of Clostridium botulinum Groups I-IV and Clostridium butyricum.</title>
        <authorList>
            <person name="Brunt J."/>
            <person name="Van Vliet A.H.M."/>
            <person name="Stringer S.C."/>
            <person name="Carter A.T."/>
            <person name="Peck M.W."/>
        </authorList>
    </citation>
    <scope>NUCLEOTIDE SEQUENCE [LARGE SCALE GENOMIC DNA]</scope>
    <source>
        <strain evidence="8 9">IFR 18/037</strain>
    </source>
</reference>
<comment type="subcellular location">
    <subcellularLocation>
        <location evidence="2">Membrane</location>
    </subcellularLocation>
</comment>
<organism evidence="8 9">
    <name type="scientific">Clostridium botulinum</name>
    <dbReference type="NCBI Taxonomy" id="1491"/>
    <lineage>
        <taxon>Bacteria</taxon>
        <taxon>Bacillati</taxon>
        <taxon>Bacillota</taxon>
        <taxon>Clostridia</taxon>
        <taxon>Eubacteriales</taxon>
        <taxon>Clostridiaceae</taxon>
        <taxon>Clostridium</taxon>
    </lineage>
</organism>
<evidence type="ECO:0000313" key="9">
    <source>
        <dbReference type="Proteomes" id="UP000478995"/>
    </source>
</evidence>
<evidence type="ECO:0000256" key="5">
    <source>
        <dbReference type="ARBA" id="ARBA00022679"/>
    </source>
</evidence>
<keyword evidence="4" id="KW-0597">Phosphoprotein</keyword>
<dbReference type="Proteomes" id="UP000478995">
    <property type="component" value="Unassembled WGS sequence"/>
</dbReference>
<evidence type="ECO:0000256" key="1">
    <source>
        <dbReference type="ARBA" id="ARBA00000085"/>
    </source>
</evidence>
<dbReference type="InterPro" id="IPR004358">
    <property type="entry name" value="Sig_transdc_His_kin-like_C"/>
</dbReference>
<dbReference type="PROSITE" id="PS50109">
    <property type="entry name" value="HIS_KIN"/>
    <property type="match status" value="1"/>
</dbReference>
<dbReference type="InterPro" id="IPR036097">
    <property type="entry name" value="HisK_dim/P_sf"/>
</dbReference>
<dbReference type="Gene3D" id="3.30.565.10">
    <property type="entry name" value="Histidine kinase-like ATPase, C-terminal domain"/>
    <property type="match status" value="1"/>
</dbReference>
<dbReference type="GO" id="GO:0005886">
    <property type="term" value="C:plasma membrane"/>
    <property type="evidence" value="ECO:0007669"/>
    <property type="project" value="TreeGrafter"/>
</dbReference>
<keyword evidence="7" id="KW-0902">Two-component regulatory system</keyword>
<dbReference type="EC" id="2.7.13.3" evidence="3"/>